<proteinExistence type="predicted"/>
<evidence type="ECO:0000313" key="2">
    <source>
        <dbReference type="Proteomes" id="UP000827872"/>
    </source>
</evidence>
<dbReference type="Proteomes" id="UP000827872">
    <property type="component" value="Linkage Group LG10"/>
</dbReference>
<gene>
    <name evidence="1" type="ORF">K3G42_024379</name>
</gene>
<protein>
    <submittedName>
        <fullName evidence="1">Uncharacterized protein</fullName>
    </submittedName>
</protein>
<organism evidence="1 2">
    <name type="scientific">Sphaerodactylus townsendi</name>
    <dbReference type="NCBI Taxonomy" id="933632"/>
    <lineage>
        <taxon>Eukaryota</taxon>
        <taxon>Metazoa</taxon>
        <taxon>Chordata</taxon>
        <taxon>Craniata</taxon>
        <taxon>Vertebrata</taxon>
        <taxon>Euteleostomi</taxon>
        <taxon>Lepidosauria</taxon>
        <taxon>Squamata</taxon>
        <taxon>Bifurcata</taxon>
        <taxon>Gekkota</taxon>
        <taxon>Sphaerodactylidae</taxon>
        <taxon>Sphaerodactylus</taxon>
    </lineage>
</organism>
<keyword evidence="2" id="KW-1185">Reference proteome</keyword>
<sequence length="154" mass="16530">MKVEVPSPRRPTAQLPKQGSLYHETAIEPADDIEAVTEILARRVSGLGSPAWLSLFEGPGPPPAVASDSDSNSSASPRLLHPPWRRPRTLSLDAKLSLLNGRSSRPPLPRTHGPSPSSSSSSSSGSPTPEPTHPPLHPRAHPTFDPRLWLQSQV</sequence>
<name>A0ACB8E9P7_9SAUR</name>
<evidence type="ECO:0000313" key="1">
    <source>
        <dbReference type="EMBL" id="KAH7988996.1"/>
    </source>
</evidence>
<comment type="caution">
    <text evidence="1">The sequence shown here is derived from an EMBL/GenBank/DDBJ whole genome shotgun (WGS) entry which is preliminary data.</text>
</comment>
<dbReference type="EMBL" id="CM037623">
    <property type="protein sequence ID" value="KAH7988996.1"/>
    <property type="molecule type" value="Genomic_DNA"/>
</dbReference>
<reference evidence="1" key="1">
    <citation type="submission" date="2021-08" db="EMBL/GenBank/DDBJ databases">
        <title>The first chromosome-level gecko genome reveals the dynamic sex chromosomes of Neotropical dwarf geckos (Sphaerodactylidae: Sphaerodactylus).</title>
        <authorList>
            <person name="Pinto B.J."/>
            <person name="Keating S.E."/>
            <person name="Gamble T."/>
        </authorList>
    </citation>
    <scope>NUCLEOTIDE SEQUENCE</scope>
    <source>
        <strain evidence="1">TG3544</strain>
    </source>
</reference>
<accession>A0ACB8E9P7</accession>